<name>A0A7V0N186_UNCAE</name>
<dbReference type="EMBL" id="DRBC01000425">
    <property type="protein sequence ID" value="HDN85476.1"/>
    <property type="molecule type" value="Genomic_DNA"/>
</dbReference>
<dbReference type="Proteomes" id="UP000885660">
    <property type="component" value="Unassembled WGS sequence"/>
</dbReference>
<dbReference type="PROSITE" id="PS50234">
    <property type="entry name" value="VWFA"/>
    <property type="match status" value="1"/>
</dbReference>
<reference evidence="2" key="1">
    <citation type="journal article" date="2020" name="mSystems">
        <title>Genome- and Community-Level Interaction Insights into Carbon Utilization and Element Cycling Functions of Hydrothermarchaeota in Hydrothermal Sediment.</title>
        <authorList>
            <person name="Zhou Z."/>
            <person name="Liu Y."/>
            <person name="Xu W."/>
            <person name="Pan J."/>
            <person name="Luo Z.H."/>
            <person name="Li M."/>
        </authorList>
    </citation>
    <scope>NUCLEOTIDE SEQUENCE [LARGE SCALE GENOMIC DNA]</scope>
    <source>
        <strain evidence="2">HyVt-219</strain>
    </source>
</reference>
<accession>A0A7V0N186</accession>
<dbReference type="Pfam" id="PF13519">
    <property type="entry name" value="VWA_2"/>
    <property type="match status" value="1"/>
</dbReference>
<dbReference type="AlphaFoldDB" id="A0A7V0N186"/>
<dbReference type="InterPro" id="IPR036465">
    <property type="entry name" value="vWFA_dom_sf"/>
</dbReference>
<feature type="non-terminal residue" evidence="2">
    <location>
        <position position="272"/>
    </location>
</feature>
<evidence type="ECO:0000313" key="2">
    <source>
        <dbReference type="EMBL" id="HDN85476.1"/>
    </source>
</evidence>
<protein>
    <submittedName>
        <fullName evidence="2">VWA domain-containing protein</fullName>
    </submittedName>
</protein>
<proteinExistence type="predicted"/>
<dbReference type="SUPFAM" id="SSF53300">
    <property type="entry name" value="vWA-like"/>
    <property type="match status" value="1"/>
</dbReference>
<dbReference type="CDD" id="cd00198">
    <property type="entry name" value="vWFA"/>
    <property type="match status" value="1"/>
</dbReference>
<comment type="caution">
    <text evidence="2">The sequence shown here is derived from an EMBL/GenBank/DDBJ whole genome shotgun (WGS) entry which is preliminary data.</text>
</comment>
<sequence length="272" mass="30020">MKIKIRHIWMARMGIFKKKSEKDSGKKGEDKSRKLPSTIFLNPSLKVLEGFKDDLKLNEPVIRLTKYLRGKYGLHKGDHVTLKKDNQIIKARVDVSSSTDGEDPICRLNRKARELLNVKLGGEIEIIPPETLILLIDTSGSMADFLSGMVKMDAAKDAIREFIRSKFLMNQGDKIGIVSFGEISTVLEKPSTDYEYLENRANALTPNGATAMYEGMGLSIDLLSPLAGAKRIIMLTDGVPTTTGRFAIINLAKKAASKHIVIDTVGVGSPFD</sequence>
<evidence type="ECO:0000259" key="1">
    <source>
        <dbReference type="PROSITE" id="PS50234"/>
    </source>
</evidence>
<dbReference type="Gene3D" id="2.40.40.20">
    <property type="match status" value="1"/>
</dbReference>
<organism evidence="2">
    <name type="scientific">Aerophobetes bacterium</name>
    <dbReference type="NCBI Taxonomy" id="2030807"/>
    <lineage>
        <taxon>Bacteria</taxon>
        <taxon>Candidatus Aerophobota</taxon>
    </lineage>
</organism>
<feature type="domain" description="VWFA" evidence="1">
    <location>
        <begin position="131"/>
        <end position="272"/>
    </location>
</feature>
<dbReference type="SUPFAM" id="SSF50692">
    <property type="entry name" value="ADC-like"/>
    <property type="match status" value="1"/>
</dbReference>
<dbReference type="InterPro" id="IPR009010">
    <property type="entry name" value="Asp_de-COase-like_dom_sf"/>
</dbReference>
<gene>
    <name evidence="2" type="ORF">ENG47_06970</name>
</gene>
<dbReference type="Gene3D" id="3.40.50.410">
    <property type="entry name" value="von Willebrand factor, type A domain"/>
    <property type="match status" value="1"/>
</dbReference>
<dbReference type="InterPro" id="IPR002035">
    <property type="entry name" value="VWF_A"/>
</dbReference>
<dbReference type="SMART" id="SM00327">
    <property type="entry name" value="VWA"/>
    <property type="match status" value="1"/>
</dbReference>